<dbReference type="Proteomes" id="UP001377168">
    <property type="component" value="Unassembled WGS sequence"/>
</dbReference>
<gene>
    <name evidence="1" type="ORF">WKI67_14815</name>
</gene>
<evidence type="ECO:0000313" key="2">
    <source>
        <dbReference type="Proteomes" id="UP001377168"/>
    </source>
</evidence>
<reference evidence="1" key="1">
    <citation type="submission" date="2024-03" db="EMBL/GenBank/DDBJ databases">
        <title>Novel Streptomyces species of biotechnological and ecological value are a feature of Machair soil.</title>
        <authorList>
            <person name="Prole J.R."/>
            <person name="Goodfellow M."/>
            <person name="Allenby N."/>
            <person name="Ward A.C."/>
        </authorList>
    </citation>
    <scope>NUCLEOTIDE SEQUENCE</scope>
    <source>
        <strain evidence="1">MS2.AVA.5</strain>
    </source>
</reference>
<organism evidence="1 2">
    <name type="scientific">Streptomyces achmelvichensis</name>
    <dbReference type="NCBI Taxonomy" id="3134111"/>
    <lineage>
        <taxon>Bacteria</taxon>
        <taxon>Bacillati</taxon>
        <taxon>Actinomycetota</taxon>
        <taxon>Actinomycetes</taxon>
        <taxon>Kitasatosporales</taxon>
        <taxon>Streptomycetaceae</taxon>
        <taxon>Streptomyces</taxon>
    </lineage>
</organism>
<proteinExistence type="predicted"/>
<keyword evidence="2" id="KW-1185">Reference proteome</keyword>
<protein>
    <submittedName>
        <fullName evidence="1">Uncharacterized protein</fullName>
    </submittedName>
</protein>
<comment type="caution">
    <text evidence="1">The sequence shown here is derived from an EMBL/GenBank/DDBJ whole genome shotgun (WGS) entry which is preliminary data.</text>
</comment>
<dbReference type="EMBL" id="JBBKAJ010000022">
    <property type="protein sequence ID" value="MEJ8634665.1"/>
    <property type="molecule type" value="Genomic_DNA"/>
</dbReference>
<accession>A0ACC6PTN7</accession>
<sequence length="437" mass="45641">MRQRVVRLALVAGVIAVALLVALNLRGGEGGTSEDKPRSTARHSAATQPRLTVPAGYDPRPGWEIAMASAEYAIARKAGRIGYLERTGGDRFRLRTLDTATGRAGWTGRPWRPPASDGPLPRLLSVARDGREYFVTWTFGRAGEDTLTTAGTFVVLDVYGADDGTRRRVEIPWPTAPTVSGTGPGILVGDGRTRSAVVDPASGVVTQVPETSLGHPKGCAGCRRLTEVRGLTAKGLLLSGESGFWVRGGWYSRDVAPAGGDRASGVPTSVVPGRLLAVWRPAKGSKDAATHDIWAVHDSASGRPLVQVRCRRPAIEPGEYPQAVLAPGGGFLVAGNLAFDLERRTGHCFEESDGSKPLTLTTVTDAGLAYGATSARGPADALAGGGTPIALDLASGVPQPLASGVRLPGAEAAGVGLFGWTDTQDRPRLSGHRARTS</sequence>
<name>A0ACC6PTN7_9ACTN</name>
<evidence type="ECO:0000313" key="1">
    <source>
        <dbReference type="EMBL" id="MEJ8634665.1"/>
    </source>
</evidence>